<dbReference type="PaxDb" id="3880-AES98043"/>
<reference evidence="1 3" key="1">
    <citation type="journal article" date="2011" name="Nature">
        <title>The Medicago genome provides insight into the evolution of rhizobial symbioses.</title>
        <authorList>
            <person name="Young N.D."/>
            <person name="Debelle F."/>
            <person name="Oldroyd G.E."/>
            <person name="Geurts R."/>
            <person name="Cannon S.B."/>
            <person name="Udvardi M.K."/>
            <person name="Benedito V.A."/>
            <person name="Mayer K.F."/>
            <person name="Gouzy J."/>
            <person name="Schoof H."/>
            <person name="Van de Peer Y."/>
            <person name="Proost S."/>
            <person name="Cook D.R."/>
            <person name="Meyers B.C."/>
            <person name="Spannagl M."/>
            <person name="Cheung F."/>
            <person name="De Mita S."/>
            <person name="Krishnakumar V."/>
            <person name="Gundlach H."/>
            <person name="Zhou S."/>
            <person name="Mudge J."/>
            <person name="Bharti A.K."/>
            <person name="Murray J.D."/>
            <person name="Naoumkina M.A."/>
            <person name="Rosen B."/>
            <person name="Silverstein K.A."/>
            <person name="Tang H."/>
            <person name="Rombauts S."/>
            <person name="Zhao P.X."/>
            <person name="Zhou P."/>
            <person name="Barbe V."/>
            <person name="Bardou P."/>
            <person name="Bechner M."/>
            <person name="Bellec A."/>
            <person name="Berger A."/>
            <person name="Berges H."/>
            <person name="Bidwell S."/>
            <person name="Bisseling T."/>
            <person name="Choisne N."/>
            <person name="Couloux A."/>
            <person name="Denny R."/>
            <person name="Deshpande S."/>
            <person name="Dai X."/>
            <person name="Doyle J.J."/>
            <person name="Dudez A.M."/>
            <person name="Farmer A.D."/>
            <person name="Fouteau S."/>
            <person name="Franken C."/>
            <person name="Gibelin C."/>
            <person name="Gish J."/>
            <person name="Goldstein S."/>
            <person name="Gonzalez A.J."/>
            <person name="Green P.J."/>
            <person name="Hallab A."/>
            <person name="Hartog M."/>
            <person name="Hua A."/>
            <person name="Humphray S.J."/>
            <person name="Jeong D.H."/>
            <person name="Jing Y."/>
            <person name="Jocker A."/>
            <person name="Kenton S.M."/>
            <person name="Kim D.J."/>
            <person name="Klee K."/>
            <person name="Lai H."/>
            <person name="Lang C."/>
            <person name="Lin S."/>
            <person name="Macmil S.L."/>
            <person name="Magdelenat G."/>
            <person name="Matthews L."/>
            <person name="McCorrison J."/>
            <person name="Monaghan E.L."/>
            <person name="Mun J.H."/>
            <person name="Najar F.Z."/>
            <person name="Nicholson C."/>
            <person name="Noirot C."/>
            <person name="O'Bleness M."/>
            <person name="Paule C.R."/>
            <person name="Poulain J."/>
            <person name="Prion F."/>
            <person name="Qin B."/>
            <person name="Qu C."/>
            <person name="Retzel E.F."/>
            <person name="Riddle C."/>
            <person name="Sallet E."/>
            <person name="Samain S."/>
            <person name="Samson N."/>
            <person name="Sanders I."/>
            <person name="Saurat O."/>
            <person name="Scarpelli C."/>
            <person name="Schiex T."/>
            <person name="Segurens B."/>
            <person name="Severin A.J."/>
            <person name="Sherrier D.J."/>
            <person name="Shi R."/>
            <person name="Sims S."/>
            <person name="Singer S.R."/>
            <person name="Sinharoy S."/>
            <person name="Sterck L."/>
            <person name="Viollet A."/>
            <person name="Wang B.B."/>
            <person name="Wang K."/>
            <person name="Wang M."/>
            <person name="Wang X."/>
            <person name="Warfsmann J."/>
            <person name="Weissenbach J."/>
            <person name="White D.D."/>
            <person name="White J.D."/>
            <person name="Wiley G.B."/>
            <person name="Wincker P."/>
            <person name="Xing Y."/>
            <person name="Yang L."/>
            <person name="Yao Z."/>
            <person name="Ying F."/>
            <person name="Zhai J."/>
            <person name="Zhou L."/>
            <person name="Zuber A."/>
            <person name="Denarie J."/>
            <person name="Dixon R.A."/>
            <person name="May G.D."/>
            <person name="Schwartz D.C."/>
            <person name="Rogers J."/>
            <person name="Quetier F."/>
            <person name="Town C.D."/>
            <person name="Roe B.A."/>
        </authorList>
    </citation>
    <scope>NUCLEOTIDE SEQUENCE [LARGE SCALE GENOMIC DNA]</scope>
    <source>
        <strain evidence="1">A17</strain>
        <strain evidence="2 3">cv. Jemalong A17</strain>
    </source>
</reference>
<dbReference type="HOGENOM" id="CLU_2389548_0_0_1"/>
<evidence type="ECO:0000313" key="3">
    <source>
        <dbReference type="Proteomes" id="UP000002051"/>
    </source>
</evidence>
<evidence type="ECO:0000313" key="1">
    <source>
        <dbReference type="EMBL" id="AES98043.1"/>
    </source>
</evidence>
<keyword evidence="3" id="KW-1185">Reference proteome</keyword>
<sequence>MLVKISESRFHCSSVYVLTQGLFVKQDGYVEGSWIDYQQTCWWHKPSRQLASQLEHLRSQGSIEPTFINIISTYTPRIRCVLVSDTYRVRHRYI</sequence>
<gene>
    <name evidence="1" type="ordered locus">MTR_5g063480</name>
</gene>
<proteinExistence type="predicted"/>
<organism evidence="1 3">
    <name type="scientific">Medicago truncatula</name>
    <name type="common">Barrel medic</name>
    <name type="synonym">Medicago tribuloides</name>
    <dbReference type="NCBI Taxonomy" id="3880"/>
    <lineage>
        <taxon>Eukaryota</taxon>
        <taxon>Viridiplantae</taxon>
        <taxon>Streptophyta</taxon>
        <taxon>Embryophyta</taxon>
        <taxon>Tracheophyta</taxon>
        <taxon>Spermatophyta</taxon>
        <taxon>Magnoliopsida</taxon>
        <taxon>eudicotyledons</taxon>
        <taxon>Gunneridae</taxon>
        <taxon>Pentapetalae</taxon>
        <taxon>rosids</taxon>
        <taxon>fabids</taxon>
        <taxon>Fabales</taxon>
        <taxon>Fabaceae</taxon>
        <taxon>Papilionoideae</taxon>
        <taxon>50 kb inversion clade</taxon>
        <taxon>NPAAA clade</taxon>
        <taxon>Hologalegina</taxon>
        <taxon>IRL clade</taxon>
        <taxon>Trifolieae</taxon>
        <taxon>Medicago</taxon>
    </lineage>
</organism>
<dbReference type="EnsemblPlants" id="AES98043">
    <property type="protein sequence ID" value="AES98043"/>
    <property type="gene ID" value="MTR_5g063480"/>
</dbReference>
<dbReference type="AlphaFoldDB" id="G7KAE1"/>
<dbReference type="EMBL" id="CM001221">
    <property type="protein sequence ID" value="AES98043.1"/>
    <property type="molecule type" value="Genomic_DNA"/>
</dbReference>
<dbReference type="Proteomes" id="UP000002051">
    <property type="component" value="Chromosome 5"/>
</dbReference>
<protein>
    <submittedName>
        <fullName evidence="1 2">Uncharacterized protein</fullName>
    </submittedName>
</protein>
<evidence type="ECO:0000313" key="2">
    <source>
        <dbReference type="EnsemblPlants" id="AES98043"/>
    </source>
</evidence>
<reference evidence="1 3" key="2">
    <citation type="journal article" date="2014" name="BMC Genomics">
        <title>An improved genome release (version Mt4.0) for the model legume Medicago truncatula.</title>
        <authorList>
            <person name="Tang H."/>
            <person name="Krishnakumar V."/>
            <person name="Bidwell S."/>
            <person name="Rosen B."/>
            <person name="Chan A."/>
            <person name="Zhou S."/>
            <person name="Gentzbittel L."/>
            <person name="Childs K.L."/>
            <person name="Yandell M."/>
            <person name="Gundlach H."/>
            <person name="Mayer K.F."/>
            <person name="Schwartz D.C."/>
            <person name="Town C.D."/>
        </authorList>
    </citation>
    <scope>GENOME REANNOTATION</scope>
    <source>
        <strain evidence="2 3">cv. Jemalong A17</strain>
    </source>
</reference>
<accession>G7KAE1</accession>
<name>G7KAE1_MEDTR</name>
<reference evidence="2" key="3">
    <citation type="submission" date="2015-04" db="UniProtKB">
        <authorList>
            <consortium name="EnsemblPlants"/>
        </authorList>
    </citation>
    <scope>IDENTIFICATION</scope>
    <source>
        <strain evidence="2">cv. Jemalong A17</strain>
    </source>
</reference>